<dbReference type="EMBL" id="CAJVPM010005989">
    <property type="protein sequence ID" value="CAG8530160.1"/>
    <property type="molecule type" value="Genomic_DNA"/>
</dbReference>
<protein>
    <submittedName>
        <fullName evidence="1">690_t:CDS:1</fullName>
    </submittedName>
</protein>
<dbReference type="Proteomes" id="UP000789860">
    <property type="component" value="Unassembled WGS sequence"/>
</dbReference>
<organism evidence="1 2">
    <name type="scientific">Scutellospora calospora</name>
    <dbReference type="NCBI Taxonomy" id="85575"/>
    <lineage>
        <taxon>Eukaryota</taxon>
        <taxon>Fungi</taxon>
        <taxon>Fungi incertae sedis</taxon>
        <taxon>Mucoromycota</taxon>
        <taxon>Glomeromycotina</taxon>
        <taxon>Glomeromycetes</taxon>
        <taxon>Diversisporales</taxon>
        <taxon>Gigasporaceae</taxon>
        <taxon>Scutellospora</taxon>
    </lineage>
</organism>
<name>A0ACA9LHY7_9GLOM</name>
<reference evidence="1" key="1">
    <citation type="submission" date="2021-06" db="EMBL/GenBank/DDBJ databases">
        <authorList>
            <person name="Kallberg Y."/>
            <person name="Tangrot J."/>
            <person name="Rosling A."/>
        </authorList>
    </citation>
    <scope>NUCLEOTIDE SEQUENCE</scope>
    <source>
        <strain evidence="1">AU212A</strain>
    </source>
</reference>
<sequence length="105" mass="12457">MNHNTITKKENQIKPAKYEALSVAKLLFLQDSDRKYFTDEKKKNDITPVITTLESGIIVYKVHTHFWLLYKEINIDKIEDIKDAETKEFIIEHFNYLKTIPDQTL</sequence>
<evidence type="ECO:0000313" key="1">
    <source>
        <dbReference type="EMBL" id="CAG8530160.1"/>
    </source>
</evidence>
<proteinExistence type="predicted"/>
<gene>
    <name evidence="1" type="ORF">SCALOS_LOCUS4424</name>
</gene>
<comment type="caution">
    <text evidence="1">The sequence shown here is derived from an EMBL/GenBank/DDBJ whole genome shotgun (WGS) entry which is preliminary data.</text>
</comment>
<accession>A0ACA9LHY7</accession>
<evidence type="ECO:0000313" key="2">
    <source>
        <dbReference type="Proteomes" id="UP000789860"/>
    </source>
</evidence>
<keyword evidence="2" id="KW-1185">Reference proteome</keyword>